<dbReference type="Proteomes" id="UP000824998">
    <property type="component" value="Unassembled WGS sequence"/>
</dbReference>
<name>A0A9P7YK12_9HELO</name>
<gene>
    <name evidence="2" type="ORF">BJ875DRAFT_459465</name>
</gene>
<feature type="transmembrane region" description="Helical" evidence="1">
    <location>
        <begin position="46"/>
        <end position="67"/>
    </location>
</feature>
<dbReference type="AlphaFoldDB" id="A0A9P7YK12"/>
<protein>
    <submittedName>
        <fullName evidence="2">Uncharacterized protein</fullName>
    </submittedName>
</protein>
<proteinExistence type="predicted"/>
<comment type="caution">
    <text evidence="2">The sequence shown here is derived from an EMBL/GenBank/DDBJ whole genome shotgun (WGS) entry which is preliminary data.</text>
</comment>
<evidence type="ECO:0000313" key="2">
    <source>
        <dbReference type="EMBL" id="KAG9235279.1"/>
    </source>
</evidence>
<keyword evidence="1" id="KW-0812">Transmembrane</keyword>
<evidence type="ECO:0000313" key="3">
    <source>
        <dbReference type="Proteomes" id="UP000824998"/>
    </source>
</evidence>
<keyword evidence="1" id="KW-0472">Membrane</keyword>
<keyword evidence="1" id="KW-1133">Transmembrane helix</keyword>
<dbReference type="EMBL" id="MU251436">
    <property type="protein sequence ID" value="KAG9235279.1"/>
    <property type="molecule type" value="Genomic_DNA"/>
</dbReference>
<reference evidence="2" key="1">
    <citation type="journal article" date="2021" name="IMA Fungus">
        <title>Genomic characterization of three marine fungi, including Emericellopsis atlantica sp. nov. with signatures of a generalist lifestyle and marine biomass degradation.</title>
        <authorList>
            <person name="Hagestad O.C."/>
            <person name="Hou L."/>
            <person name="Andersen J.H."/>
            <person name="Hansen E.H."/>
            <person name="Altermark B."/>
            <person name="Li C."/>
            <person name="Kuhnert E."/>
            <person name="Cox R.J."/>
            <person name="Crous P.W."/>
            <person name="Spatafora J.W."/>
            <person name="Lail K."/>
            <person name="Amirebrahimi M."/>
            <person name="Lipzen A."/>
            <person name="Pangilinan J."/>
            <person name="Andreopoulos W."/>
            <person name="Hayes R.D."/>
            <person name="Ng V."/>
            <person name="Grigoriev I.V."/>
            <person name="Jackson S.A."/>
            <person name="Sutton T.D.S."/>
            <person name="Dobson A.D.W."/>
            <person name="Rama T."/>
        </authorList>
    </citation>
    <scope>NUCLEOTIDE SEQUENCE</scope>
    <source>
        <strain evidence="2">TRa018bII</strain>
    </source>
</reference>
<accession>A0A9P7YK12</accession>
<keyword evidence="3" id="KW-1185">Reference proteome</keyword>
<feature type="transmembrane region" description="Helical" evidence="1">
    <location>
        <begin position="21"/>
        <end position="40"/>
    </location>
</feature>
<sequence length="124" mass="13615">MVLRTPWTGDWSPRSTRSLDFLLILLLPSFSLWAFSHLQYPAGPYHASLAVILALSSYHLHLVACAAENGGLPRGASGAKHRSRRELREALADNPFIPPPLACECRGHRHYPSCLAHLLGPVGI</sequence>
<organism evidence="2 3">
    <name type="scientific">Amylocarpus encephaloides</name>
    <dbReference type="NCBI Taxonomy" id="45428"/>
    <lineage>
        <taxon>Eukaryota</taxon>
        <taxon>Fungi</taxon>
        <taxon>Dikarya</taxon>
        <taxon>Ascomycota</taxon>
        <taxon>Pezizomycotina</taxon>
        <taxon>Leotiomycetes</taxon>
        <taxon>Helotiales</taxon>
        <taxon>Helotiales incertae sedis</taxon>
        <taxon>Amylocarpus</taxon>
    </lineage>
</organism>
<evidence type="ECO:0000256" key="1">
    <source>
        <dbReference type="SAM" id="Phobius"/>
    </source>
</evidence>